<reference evidence="1 2" key="1">
    <citation type="journal article" date="2018" name="Nat. Biotechnol.">
        <title>A standardized bacterial taxonomy based on genome phylogeny substantially revises the tree of life.</title>
        <authorList>
            <person name="Parks D.H."/>
            <person name="Chuvochina M."/>
            <person name="Waite D.W."/>
            <person name="Rinke C."/>
            <person name="Skarshewski A."/>
            <person name="Chaumeil P.A."/>
            <person name="Hugenholtz P."/>
        </authorList>
    </citation>
    <scope>NUCLEOTIDE SEQUENCE [LARGE SCALE GENOMIC DNA]</scope>
    <source>
        <strain evidence="1">UBA11306</strain>
    </source>
</reference>
<sequence>MCKERRCITVAVIKQVYNFAVKWCDKFRDQNINYIELVDHYMADDCDALGFKMDCGNAFTEKFGSAFNDYEELDKIIDDVNDIDLLGSAIYSQWRYFNHWAYSGEEILEFRNRSWFILALSRLAMLAGENPFIFEGIPSKIRIVSNNICYGPCPEPTDELEQHITINAEGRVWFSAFIFGEEAGKHEKARKKNFNIGKSKAGKILSTVATFFSQGYDEIFATDIGDWHMELTNTGGKTYKFRGSLCADFEVDGIDLSDLIRDAIEMDDLYVFDGNCKPDKINKIVVDYNRVTKIKPGKKPDDAEWDYVTWEYTEQLIVDRESESIEHIQNIGTGCTISRKYQVEEGVSSLLDDLDVDSLFENIEGTPPDVLDNPNETKDYTITVNFKKKPQLVIKGSFDKNGLPNDWPEFAGDIFNFMRFYGLGEILDPSVYSKAKRRAGEFMFCSVEFTEGSKSYYYISDDDTIEVGDLVIVPAGKDEHTATVEVVNIEYFSEENAPFPIEKAKHIIGRG</sequence>
<accession>A0A3D4S5L7</accession>
<proteinExistence type="predicted"/>
<dbReference type="EMBL" id="DQHO01000035">
    <property type="protein sequence ID" value="HCS94097.1"/>
    <property type="molecule type" value="Genomic_DNA"/>
</dbReference>
<dbReference type="Proteomes" id="UP000262195">
    <property type="component" value="Unassembled WGS sequence"/>
</dbReference>
<evidence type="ECO:0000313" key="1">
    <source>
        <dbReference type="EMBL" id="HCS94097.1"/>
    </source>
</evidence>
<evidence type="ECO:0000313" key="2">
    <source>
        <dbReference type="Proteomes" id="UP000262195"/>
    </source>
</evidence>
<organism evidence="1 2">
    <name type="scientific">Bavariicoccus seileri</name>
    <dbReference type="NCBI Taxonomy" id="549685"/>
    <lineage>
        <taxon>Bacteria</taxon>
        <taxon>Bacillati</taxon>
        <taxon>Bacillota</taxon>
        <taxon>Bacilli</taxon>
        <taxon>Lactobacillales</taxon>
        <taxon>Enterococcaceae</taxon>
        <taxon>Bavariicoccus</taxon>
    </lineage>
</organism>
<comment type="caution">
    <text evidence="1">The sequence shown here is derived from an EMBL/GenBank/DDBJ whole genome shotgun (WGS) entry which is preliminary data.</text>
</comment>
<name>A0A3D4S5L7_9ENTE</name>
<gene>
    <name evidence="1" type="ORF">DIW15_05270</name>
</gene>
<dbReference type="AlphaFoldDB" id="A0A3D4S5L7"/>
<protein>
    <submittedName>
        <fullName evidence="1">Uncharacterized protein</fullName>
    </submittedName>
</protein>